<evidence type="ECO:0000313" key="3">
    <source>
        <dbReference type="Proteomes" id="UP000018050"/>
    </source>
</evidence>
<gene>
    <name evidence="2" type="ORF">EAH_00035790</name>
</gene>
<dbReference type="SUPFAM" id="SSF50978">
    <property type="entry name" value="WD40 repeat-like"/>
    <property type="match status" value="2"/>
</dbReference>
<reference evidence="2" key="1">
    <citation type="submission" date="2013-10" db="EMBL/GenBank/DDBJ databases">
        <title>Genomic analysis of the causative agents of coccidiosis in chickens.</title>
        <authorList>
            <person name="Reid A.J."/>
            <person name="Blake D."/>
            <person name="Billington K."/>
            <person name="Browne H."/>
            <person name="Dunn M."/>
            <person name="Hung S."/>
            <person name="Kawahara F."/>
            <person name="Miranda-Saavedra D."/>
            <person name="Mourier T."/>
            <person name="Nagra H."/>
            <person name="Otto T.D."/>
            <person name="Rawlings N."/>
            <person name="Sanchez A."/>
            <person name="Sanders M."/>
            <person name="Subramaniam C."/>
            <person name="Tay Y."/>
            <person name="Dear P."/>
            <person name="Doerig C."/>
            <person name="Gruber A."/>
            <person name="Parkinson J."/>
            <person name="Shirley M."/>
            <person name="Wan K.L."/>
            <person name="Berriman M."/>
            <person name="Tomley F."/>
            <person name="Pain A."/>
        </authorList>
    </citation>
    <scope>NUCLEOTIDE SEQUENCE</scope>
    <source>
        <strain evidence="2">Houghton</strain>
    </source>
</reference>
<dbReference type="InterPro" id="IPR036322">
    <property type="entry name" value="WD40_repeat_dom_sf"/>
</dbReference>
<dbReference type="VEuPathDB" id="ToxoDB:EAH_00035790"/>
<dbReference type="SMART" id="SM00320">
    <property type="entry name" value="WD40"/>
    <property type="match status" value="4"/>
</dbReference>
<dbReference type="OrthoDB" id="345454at2759"/>
<dbReference type="InterPro" id="IPR001680">
    <property type="entry name" value="WD40_rpt"/>
</dbReference>
<dbReference type="EMBL" id="HG673394">
    <property type="protein sequence ID" value="CDI83313.1"/>
    <property type="molecule type" value="Genomic_DNA"/>
</dbReference>
<evidence type="ECO:0000313" key="2">
    <source>
        <dbReference type="EMBL" id="CDI83313.1"/>
    </source>
</evidence>
<dbReference type="InterPro" id="IPR015943">
    <property type="entry name" value="WD40/YVTN_repeat-like_dom_sf"/>
</dbReference>
<evidence type="ECO:0000256" key="1">
    <source>
        <dbReference type="SAM" id="MobiDB-lite"/>
    </source>
</evidence>
<feature type="compositionally biased region" description="Basic and acidic residues" evidence="1">
    <location>
        <begin position="74"/>
        <end position="87"/>
    </location>
</feature>
<dbReference type="Gene3D" id="2.130.10.10">
    <property type="entry name" value="YVTN repeat-like/Quinoprotein amine dehydrogenase"/>
    <property type="match status" value="2"/>
</dbReference>
<keyword evidence="3" id="KW-1185">Reference proteome</keyword>
<feature type="region of interest" description="Disordered" evidence="1">
    <location>
        <begin position="387"/>
        <end position="437"/>
    </location>
</feature>
<feature type="compositionally biased region" description="Polar residues" evidence="1">
    <location>
        <begin position="276"/>
        <end position="286"/>
    </location>
</feature>
<dbReference type="Proteomes" id="UP000018050">
    <property type="component" value="Unassembled WGS sequence"/>
</dbReference>
<name>U6GVJ5_EIMAC</name>
<accession>U6GVJ5</accession>
<proteinExistence type="predicted"/>
<feature type="region of interest" description="Disordered" evidence="1">
    <location>
        <begin position="276"/>
        <end position="297"/>
    </location>
</feature>
<reference evidence="2" key="2">
    <citation type="submission" date="2013-10" db="EMBL/GenBank/DDBJ databases">
        <authorList>
            <person name="Aslett M."/>
        </authorList>
    </citation>
    <scope>NUCLEOTIDE SEQUENCE</scope>
    <source>
        <strain evidence="2">Houghton</strain>
    </source>
</reference>
<protein>
    <submittedName>
        <fullName evidence="2">WD domain, G-beta repeat-containing protein, putative</fullName>
    </submittedName>
</protein>
<dbReference type="RefSeq" id="XP_013247550.1">
    <property type="nucleotide sequence ID" value="XM_013392096.1"/>
</dbReference>
<dbReference type="OMA" id="PRSTIFW"/>
<organism evidence="2 3">
    <name type="scientific">Eimeria acervulina</name>
    <name type="common">Coccidian parasite</name>
    <dbReference type="NCBI Taxonomy" id="5801"/>
    <lineage>
        <taxon>Eukaryota</taxon>
        <taxon>Sar</taxon>
        <taxon>Alveolata</taxon>
        <taxon>Apicomplexa</taxon>
        <taxon>Conoidasida</taxon>
        <taxon>Coccidia</taxon>
        <taxon>Eucoccidiorida</taxon>
        <taxon>Eimeriorina</taxon>
        <taxon>Eimeriidae</taxon>
        <taxon>Eimeria</taxon>
    </lineage>
</organism>
<feature type="region of interest" description="Disordered" evidence="1">
    <location>
        <begin position="66"/>
        <end position="87"/>
    </location>
</feature>
<sequence length="1367" mass="143830">MESPQDPPVCVASHPTQRVLALGFKSGAVRVLAVEGPAVWMEANHHTHPITGIWFVSSPEVDKDAAESCSRYASPHESHNKEGSAGRRDLLKATTEVAEQGFLVISLDASGCVCIFSQLHEFALIRKLENPQIEGAPEGVPSLVFSGDGSKAVRYFSPQTLGLLRLPEFNFEAEFCPFPTACKSLAITTFSFSASGDALCVCGNDSRMRVFSFTKDSGTTSVRQSREIALLSGPISVAWISSAGVEESSIPPVGITCGEDALIKVWNLAKLSATQDNEGSTLQGGNESREADDLACASEANASHGDCSGSAAHKSTNVYTATGLTEFPHFQSFAGHNRPPFLVHLLGDYLVSVSSTETITWRVESPLLNTASEIAPARSIALLPPMQEGSRSADPFPGDLHSLQQQQESQRQTNCEHVKLPQPQQPPTAHPQPLKQPLLNPLQSVQNTVGLKALFCSSNEASLPQFSSVCGPEKSNPSHAPPFCTPFAAAAANVRAAETASSSAAFDETQGTAAAAAQRINFGGPTVPDCPVQEDSYEANSAAVVDNTSNADVVRMQGEKSEAEGEVSTETGHVSDVKVFPGVVGTSTPLEASIHAGQQLPVSQRPHESNAHWVPRAGGAAARHVIGTAVASCRSSCLWRPLKGGEPLDAKVQGGVLAHAVGSWVLIERLSTPAACQEGKCLGLLPALFGRSAQLRVQQQQVPADSPKKKSSALHWQQRGSLLLQQCAAVAQAPRISVLRHPVVGPAIAFAIDATTRLAATISILRVPDPTASCGRSLGSGGCRHGCSACCGSRAADAAAECRGLITSFLGLCLWKAEGGGELLGAARLARAYGEADSIRMNRQSATSGFPDRDAENLPGILFCGSDLVVTAGISEALKGMTKPLLRQARGEALWSLAIIAGGWVYAFNFEANVFIFELFLGDFLISSITCGKAMYLAYSTGSLTRRATVDLIRLLEMQQGLGPQSVDLRQQAALPPLALDAPIKSLQLDGESQEAAATGNGGGRSSRLHHLLRGTEASSEGDPPLIATADSGGSLRLWSRWPLPQQLADFSLPHPCTALAFLWRSLLLGCFKDGSLRIFDTNAFRLVGRLQLATTQDPPVAIACLGDRHALLATASGELLSLVLDLKFKDKADPPAFPTPQIKHASVSKIANALTACFGPTFMLQLPPTTPRGSSCSTGGNSCSCVAPNASASVKIVTVVECLVGQRQAAWPPGADSRVRFALCLSGGYCSVGAFGVRFGPEAGVTEPSCSHQLAVSRASFSGSSTLVIARGILVYLVDCEAQQVRLRACLHCSIGLKVLISLTPRGGEALLLQVASGAVVSVGQFGIHPNLPLSFETDDPLCLAAYADDEVVVACGSSLSMVHVF</sequence>
<dbReference type="GeneID" id="25271649"/>